<evidence type="ECO:0000313" key="2">
    <source>
        <dbReference type="Proteomes" id="UP000823850"/>
    </source>
</evidence>
<proteinExistence type="predicted"/>
<comment type="caution">
    <text evidence="1">The sequence shown here is derived from an EMBL/GenBank/DDBJ whole genome shotgun (WGS) entry which is preliminary data.</text>
</comment>
<accession>A0A9D2RB73</accession>
<gene>
    <name evidence="1" type="ORF">H9913_11070</name>
</gene>
<name>A0A9D2RB73_9FIRM</name>
<dbReference type="EMBL" id="DWUX01000197">
    <property type="protein sequence ID" value="HJD40555.1"/>
    <property type="molecule type" value="Genomic_DNA"/>
</dbReference>
<organism evidence="1 2">
    <name type="scientific">Candidatus Blautia stercoripullorum</name>
    <dbReference type="NCBI Taxonomy" id="2838502"/>
    <lineage>
        <taxon>Bacteria</taxon>
        <taxon>Bacillati</taxon>
        <taxon>Bacillota</taxon>
        <taxon>Clostridia</taxon>
        <taxon>Lachnospirales</taxon>
        <taxon>Lachnospiraceae</taxon>
        <taxon>Blautia</taxon>
    </lineage>
</organism>
<reference evidence="1" key="1">
    <citation type="journal article" date="2021" name="PeerJ">
        <title>Extensive microbial diversity within the chicken gut microbiome revealed by metagenomics and culture.</title>
        <authorList>
            <person name="Gilroy R."/>
            <person name="Ravi A."/>
            <person name="Getino M."/>
            <person name="Pursley I."/>
            <person name="Horton D.L."/>
            <person name="Alikhan N.F."/>
            <person name="Baker D."/>
            <person name="Gharbi K."/>
            <person name="Hall N."/>
            <person name="Watson M."/>
            <person name="Adriaenssens E.M."/>
            <person name="Foster-Nyarko E."/>
            <person name="Jarju S."/>
            <person name="Secka A."/>
            <person name="Antonio M."/>
            <person name="Oren A."/>
            <person name="Chaudhuri R.R."/>
            <person name="La Ragione R."/>
            <person name="Hildebrand F."/>
            <person name="Pallen M.J."/>
        </authorList>
    </citation>
    <scope>NUCLEOTIDE SEQUENCE</scope>
    <source>
        <strain evidence="1">ChiW19-6364</strain>
    </source>
</reference>
<protein>
    <submittedName>
        <fullName evidence="1">Uncharacterized protein</fullName>
    </submittedName>
</protein>
<evidence type="ECO:0000313" key="1">
    <source>
        <dbReference type="EMBL" id="HJD40555.1"/>
    </source>
</evidence>
<sequence length="134" mass="15296">MIVWNDPGAQREGRRPSYCMINAGFWGKSKGQLHRFFPWKEVSIPDNHPLNLKAGDCSCTETHMKGRILVTPSDAAAHPEWMWDAGEMEWDIKIHKQVAYNVGYGASKFFRILNAFEMFWHTEGMKTAYEGGSG</sequence>
<reference evidence="1" key="2">
    <citation type="submission" date="2021-04" db="EMBL/GenBank/DDBJ databases">
        <authorList>
            <person name="Gilroy R."/>
        </authorList>
    </citation>
    <scope>NUCLEOTIDE SEQUENCE</scope>
    <source>
        <strain evidence="1">ChiW19-6364</strain>
    </source>
</reference>
<dbReference type="Proteomes" id="UP000823850">
    <property type="component" value="Unassembled WGS sequence"/>
</dbReference>
<dbReference type="AlphaFoldDB" id="A0A9D2RB73"/>